<evidence type="ECO:0000313" key="2">
    <source>
        <dbReference type="EMBL" id="MBT1709464.1"/>
    </source>
</evidence>
<protein>
    <submittedName>
        <fullName evidence="2">Beta-lactamase family protein</fullName>
    </submittedName>
</protein>
<dbReference type="Proteomes" id="UP001319080">
    <property type="component" value="Unassembled WGS sequence"/>
</dbReference>
<gene>
    <name evidence="2" type="ORF">KK062_14570</name>
</gene>
<comment type="caution">
    <text evidence="2">The sequence shown here is derived from an EMBL/GenBank/DDBJ whole genome shotgun (WGS) entry which is preliminary data.</text>
</comment>
<dbReference type="PANTHER" id="PTHR46825">
    <property type="entry name" value="D-ALANYL-D-ALANINE-CARBOXYPEPTIDASE/ENDOPEPTIDASE AMPH"/>
    <property type="match status" value="1"/>
</dbReference>
<organism evidence="2 3">
    <name type="scientific">Dawidia cretensis</name>
    <dbReference type="NCBI Taxonomy" id="2782350"/>
    <lineage>
        <taxon>Bacteria</taxon>
        <taxon>Pseudomonadati</taxon>
        <taxon>Bacteroidota</taxon>
        <taxon>Cytophagia</taxon>
        <taxon>Cytophagales</taxon>
        <taxon>Chryseotaleaceae</taxon>
        <taxon>Dawidia</taxon>
    </lineage>
</organism>
<accession>A0AAP2DZV7</accession>
<feature type="domain" description="Beta-lactamase-related" evidence="1">
    <location>
        <begin position="71"/>
        <end position="379"/>
    </location>
</feature>
<dbReference type="AlphaFoldDB" id="A0AAP2DZV7"/>
<reference evidence="2 3" key="1">
    <citation type="submission" date="2021-05" db="EMBL/GenBank/DDBJ databases">
        <title>A Polyphasic approach of four new species of the genus Ohtaekwangia: Ohtaekwangia histidinii sp. nov., Ohtaekwangia cretensis sp. nov., Ohtaekwangia indiensis sp. nov., Ohtaekwangia reichenbachii sp. nov. from diverse environment.</title>
        <authorList>
            <person name="Octaviana S."/>
        </authorList>
    </citation>
    <scope>NUCLEOTIDE SEQUENCE [LARGE SCALE GENOMIC DNA]</scope>
    <source>
        <strain evidence="2 3">PWU5</strain>
    </source>
</reference>
<dbReference type="InterPro" id="IPR001466">
    <property type="entry name" value="Beta-lactam-related"/>
</dbReference>
<evidence type="ECO:0000313" key="3">
    <source>
        <dbReference type="Proteomes" id="UP001319080"/>
    </source>
</evidence>
<sequence>MPIPQRGMGILFKKLFSILLKAFNRRMPRNHPILTLRLAIATVVALSSTIRGRAAACVQTQDSLEAHIDLLLKDHMGTNRPGAVVGIIQNGKLVFQKGYGMADLERQTPNGPTRIYKAPALSKQFTAAAIVHLAQQKKISLDDRLQKYIPEFPSYGKNITINHLLYHTSGIRDYLVLMWISGKNLEEAFTNKEVLKTIVRQESLDFEPGQRCVYSHSNYVLLAEILERVTGNTLFLYSARNVFGPLGMPGSGFEGEPRVLRNKPLAPGYKKPGARYLPYRDRKQAVGDRGLYTMLSDLVVWDHIFYDTLSTGLGQALLLRGALTDGTAVPYGKGIIRSHYRGLPVHTHPGTFLGYGADMLRFPTKRTTIICLTNTDAIDPEKLTQDIADIYVFGERPATTTAPAARTVDEASGGMTPSSAVVGGEALREFAGTYYSHEQQATYSFFIEGGALWFVVGTNPKMKVVLWKKYERISFPYHGQENVTIDFQRNSLGRVDGFILSAPRATNLRFIKE</sequence>
<proteinExistence type="predicted"/>
<name>A0AAP2DZV7_9BACT</name>
<dbReference type="InterPro" id="IPR050491">
    <property type="entry name" value="AmpC-like"/>
</dbReference>
<dbReference type="InterPro" id="IPR012338">
    <property type="entry name" value="Beta-lactam/transpept-like"/>
</dbReference>
<dbReference type="Gene3D" id="3.40.710.10">
    <property type="entry name" value="DD-peptidase/beta-lactamase superfamily"/>
    <property type="match status" value="1"/>
</dbReference>
<dbReference type="SUPFAM" id="SSF56601">
    <property type="entry name" value="beta-lactamase/transpeptidase-like"/>
    <property type="match status" value="1"/>
</dbReference>
<evidence type="ECO:0000259" key="1">
    <source>
        <dbReference type="Pfam" id="PF00144"/>
    </source>
</evidence>
<keyword evidence="3" id="KW-1185">Reference proteome</keyword>
<dbReference type="Pfam" id="PF00144">
    <property type="entry name" value="Beta-lactamase"/>
    <property type="match status" value="1"/>
</dbReference>
<dbReference type="EMBL" id="JAHESE010000013">
    <property type="protein sequence ID" value="MBT1709464.1"/>
    <property type="molecule type" value="Genomic_DNA"/>
</dbReference>
<dbReference type="PANTHER" id="PTHR46825:SF9">
    <property type="entry name" value="BETA-LACTAMASE-RELATED DOMAIN-CONTAINING PROTEIN"/>
    <property type="match status" value="1"/>
</dbReference>